<sequence>MSTMDLAGLRWRKSSYSNGGNNGACVEVAFGTAHWRKSSYSNGGSNGACVEVALTGPATAVRDSKHATGPVLVFGAHTWRNFLASV</sequence>
<dbReference type="EMBL" id="SLXQ01000006">
    <property type="protein sequence ID" value="TCP51919.1"/>
    <property type="molecule type" value="Genomic_DNA"/>
</dbReference>
<accession>A0A4R2QSH8</accession>
<protein>
    <submittedName>
        <fullName evidence="2">Uncharacterized protein DUF397</fullName>
    </submittedName>
</protein>
<feature type="domain" description="DUF397" evidence="1">
    <location>
        <begin position="33"/>
        <end position="86"/>
    </location>
</feature>
<organism evidence="2 3">
    <name type="scientific">Tamaricihabitans halophyticus</name>
    <dbReference type="NCBI Taxonomy" id="1262583"/>
    <lineage>
        <taxon>Bacteria</taxon>
        <taxon>Bacillati</taxon>
        <taxon>Actinomycetota</taxon>
        <taxon>Actinomycetes</taxon>
        <taxon>Pseudonocardiales</taxon>
        <taxon>Pseudonocardiaceae</taxon>
        <taxon>Tamaricihabitans</taxon>
    </lineage>
</organism>
<comment type="caution">
    <text evidence="2">The sequence shown here is derived from an EMBL/GenBank/DDBJ whole genome shotgun (WGS) entry which is preliminary data.</text>
</comment>
<evidence type="ECO:0000313" key="3">
    <source>
        <dbReference type="Proteomes" id="UP000294911"/>
    </source>
</evidence>
<dbReference type="Pfam" id="PF04149">
    <property type="entry name" value="DUF397"/>
    <property type="match status" value="2"/>
</dbReference>
<dbReference type="RefSeq" id="WP_132877791.1">
    <property type="nucleotide sequence ID" value="NZ_SLXQ01000006.1"/>
</dbReference>
<name>A0A4R2QSH8_9PSEU</name>
<dbReference type="OrthoDB" id="3430276at2"/>
<dbReference type="InterPro" id="IPR007278">
    <property type="entry name" value="DUF397"/>
</dbReference>
<keyword evidence="3" id="KW-1185">Reference proteome</keyword>
<gene>
    <name evidence="2" type="ORF">EV191_10683</name>
</gene>
<reference evidence="2 3" key="1">
    <citation type="submission" date="2019-03" db="EMBL/GenBank/DDBJ databases">
        <title>Genomic Encyclopedia of Type Strains, Phase IV (KMG-IV): sequencing the most valuable type-strain genomes for metagenomic binning, comparative biology and taxonomic classification.</title>
        <authorList>
            <person name="Goeker M."/>
        </authorList>
    </citation>
    <scope>NUCLEOTIDE SEQUENCE [LARGE SCALE GENOMIC DNA]</scope>
    <source>
        <strain evidence="2 3">DSM 45765</strain>
    </source>
</reference>
<evidence type="ECO:0000313" key="2">
    <source>
        <dbReference type="EMBL" id="TCP51919.1"/>
    </source>
</evidence>
<proteinExistence type="predicted"/>
<feature type="domain" description="DUF397" evidence="1">
    <location>
        <begin position="9"/>
        <end position="31"/>
    </location>
</feature>
<evidence type="ECO:0000259" key="1">
    <source>
        <dbReference type="Pfam" id="PF04149"/>
    </source>
</evidence>
<dbReference type="Proteomes" id="UP000294911">
    <property type="component" value="Unassembled WGS sequence"/>
</dbReference>
<dbReference type="AlphaFoldDB" id="A0A4R2QSH8"/>